<dbReference type="InterPro" id="IPR006059">
    <property type="entry name" value="SBP"/>
</dbReference>
<feature type="signal peptide" evidence="7">
    <location>
        <begin position="1"/>
        <end position="25"/>
    </location>
</feature>
<dbReference type="Gene3D" id="3.40.190.10">
    <property type="entry name" value="Periplasmic binding protein-like II"/>
    <property type="match status" value="2"/>
</dbReference>
<keyword evidence="5" id="KW-0813">Transport</keyword>
<organism evidence="8 9">
    <name type="scientific">Nitrogeniibacter mangrovi</name>
    <dbReference type="NCBI Taxonomy" id="2016596"/>
    <lineage>
        <taxon>Bacteria</taxon>
        <taxon>Pseudomonadati</taxon>
        <taxon>Pseudomonadota</taxon>
        <taxon>Betaproteobacteria</taxon>
        <taxon>Rhodocyclales</taxon>
        <taxon>Zoogloeaceae</taxon>
        <taxon>Nitrogeniibacter</taxon>
    </lineage>
</organism>
<evidence type="ECO:0000256" key="6">
    <source>
        <dbReference type="ARBA" id="ARBA00022729"/>
    </source>
</evidence>
<evidence type="ECO:0000256" key="5">
    <source>
        <dbReference type="ARBA" id="ARBA00022448"/>
    </source>
</evidence>
<comment type="similarity">
    <text evidence="2">Belongs to the bacterial solute-binding protein 1 family.</text>
</comment>
<keyword evidence="6 7" id="KW-0732">Signal</keyword>
<evidence type="ECO:0000256" key="4">
    <source>
        <dbReference type="ARBA" id="ARBA00017470"/>
    </source>
</evidence>
<dbReference type="GO" id="GO:0042597">
    <property type="term" value="C:periplasmic space"/>
    <property type="evidence" value="ECO:0007669"/>
    <property type="project" value="UniProtKB-SubCell"/>
</dbReference>
<evidence type="ECO:0000313" key="9">
    <source>
        <dbReference type="Proteomes" id="UP000501991"/>
    </source>
</evidence>
<dbReference type="SUPFAM" id="SSF53850">
    <property type="entry name" value="Periplasmic binding protein-like II"/>
    <property type="match status" value="1"/>
</dbReference>
<dbReference type="PANTHER" id="PTHR43649">
    <property type="entry name" value="ARABINOSE-BINDING PROTEIN-RELATED"/>
    <property type="match status" value="1"/>
</dbReference>
<evidence type="ECO:0000256" key="2">
    <source>
        <dbReference type="ARBA" id="ARBA00008520"/>
    </source>
</evidence>
<proteinExistence type="inferred from homology"/>
<sequence length="417" mass="45604">MFGSTLRRFMAALGVAMALTAGAHAADKRHVIVMTHAFDTAREARLTELVDHFNGTDKRYRIELQRAGEAQASAPTLMVLEGAAEDAVRQRRDFKPMYSVMAQSGVHLGRARGRAGIGMTVDRAGRRLALPIGMHTPVLYYNEQAFRAVGLDPNAPPRTWHSLQDALGKLFDAGYACPYTVARPSWVMLDNVSARQNEAVTRRKGRAEELSVNGMLQIRHVALMASWVRARYLHVFHSHTEAEQRFARGECAIIAGSSADWPSFRQDAAFQIGVGELPYYDDQPGGIGGTLADGPSLWAAAGKSRNDYRAAASFVRFMLRPENQLAWQRGTGYLPLDTKGMVAGEAVANDEPSLLVARKQLHLDDAKGAKASVSLAELPRRAEVRSMLDEELAAVWADTKPAKQALDTAVVRAGAVR</sequence>
<dbReference type="EMBL" id="CP048836">
    <property type="protein sequence ID" value="QID18705.1"/>
    <property type="molecule type" value="Genomic_DNA"/>
</dbReference>
<dbReference type="AlphaFoldDB" id="A0A6C1B7A5"/>
<dbReference type="Pfam" id="PF13416">
    <property type="entry name" value="SBP_bac_8"/>
    <property type="match status" value="1"/>
</dbReference>
<comment type="subcellular location">
    <subcellularLocation>
        <location evidence="1">Periplasm</location>
    </subcellularLocation>
</comment>
<comment type="subunit">
    <text evidence="3">The complex is composed of two ATP-binding proteins (UgpC), two transmembrane proteins (UgpA and UgpE) and a solute-binding protein (UgpB).</text>
</comment>
<dbReference type="InterPro" id="IPR050490">
    <property type="entry name" value="Bact_solute-bd_prot1"/>
</dbReference>
<accession>A0A6C1B7A5</accession>
<dbReference type="RefSeq" id="WP_173766620.1">
    <property type="nucleotide sequence ID" value="NZ_CP048836.1"/>
</dbReference>
<dbReference type="PANTHER" id="PTHR43649:SF31">
    <property type="entry name" value="SN-GLYCEROL-3-PHOSPHATE-BINDING PERIPLASMIC PROTEIN UGPB"/>
    <property type="match status" value="1"/>
</dbReference>
<protein>
    <recommendedName>
        <fullName evidence="4">sn-glycerol-3-phosphate-binding periplasmic protein UgpB</fullName>
    </recommendedName>
</protein>
<gene>
    <name evidence="8" type="ORF">G3580_14390</name>
</gene>
<reference evidence="8 9" key="1">
    <citation type="submission" date="2020-02" db="EMBL/GenBank/DDBJ databases">
        <title>Nitrogenibacter mangrovi gen. nov., sp. nov. isolated from mangrove sediment, a denitrifying betaproteobacterium.</title>
        <authorList>
            <person name="Liao H."/>
            <person name="Tian Y."/>
        </authorList>
    </citation>
    <scope>NUCLEOTIDE SEQUENCE [LARGE SCALE GENOMIC DNA]</scope>
    <source>
        <strain evidence="8 9">M9-3-2</strain>
    </source>
</reference>
<dbReference type="KEGG" id="azq:G3580_14390"/>
<feature type="chain" id="PRO_5025574867" description="sn-glycerol-3-phosphate-binding periplasmic protein UgpB" evidence="7">
    <location>
        <begin position="26"/>
        <end position="417"/>
    </location>
</feature>
<name>A0A6C1B7A5_9RHOO</name>
<evidence type="ECO:0000256" key="1">
    <source>
        <dbReference type="ARBA" id="ARBA00004418"/>
    </source>
</evidence>
<evidence type="ECO:0000313" key="8">
    <source>
        <dbReference type="EMBL" id="QID18705.1"/>
    </source>
</evidence>
<keyword evidence="9" id="KW-1185">Reference proteome</keyword>
<evidence type="ECO:0000256" key="3">
    <source>
        <dbReference type="ARBA" id="ARBA00011557"/>
    </source>
</evidence>
<evidence type="ECO:0000256" key="7">
    <source>
        <dbReference type="SAM" id="SignalP"/>
    </source>
</evidence>
<dbReference type="Proteomes" id="UP000501991">
    <property type="component" value="Chromosome"/>
</dbReference>